<feature type="transmembrane region" description="Helical" evidence="6">
    <location>
        <begin position="268"/>
        <end position="287"/>
    </location>
</feature>
<dbReference type="EMBL" id="CP060712">
    <property type="protein sequence ID" value="QNN49922.1"/>
    <property type="molecule type" value="Genomic_DNA"/>
</dbReference>
<evidence type="ECO:0000256" key="4">
    <source>
        <dbReference type="ARBA" id="ARBA00022989"/>
    </source>
</evidence>
<feature type="transmembrane region" description="Helical" evidence="6">
    <location>
        <begin position="193"/>
        <end position="211"/>
    </location>
</feature>
<keyword evidence="4 6" id="KW-1133">Transmembrane helix</keyword>
<keyword evidence="3 6" id="KW-0812">Transmembrane</keyword>
<name>A0A7G9R2U7_9MICO</name>
<feature type="compositionally biased region" description="Basic and acidic residues" evidence="7">
    <location>
        <begin position="322"/>
        <end position="332"/>
    </location>
</feature>
<dbReference type="GO" id="GO:0005886">
    <property type="term" value="C:plasma membrane"/>
    <property type="evidence" value="ECO:0007669"/>
    <property type="project" value="UniProtKB-SubCell"/>
</dbReference>
<feature type="transmembrane region" description="Helical" evidence="6">
    <location>
        <begin position="78"/>
        <end position="97"/>
    </location>
</feature>
<organism evidence="8 9">
    <name type="scientific">Phycicoccus endophyticus</name>
    <dbReference type="NCBI Taxonomy" id="1690220"/>
    <lineage>
        <taxon>Bacteria</taxon>
        <taxon>Bacillati</taxon>
        <taxon>Actinomycetota</taxon>
        <taxon>Actinomycetes</taxon>
        <taxon>Micrococcales</taxon>
        <taxon>Intrasporangiaceae</taxon>
        <taxon>Phycicoccus</taxon>
    </lineage>
</organism>
<dbReference type="RefSeq" id="WP_166103702.1">
    <property type="nucleotide sequence ID" value="NZ_BMMY01000002.1"/>
</dbReference>
<evidence type="ECO:0000256" key="1">
    <source>
        <dbReference type="ARBA" id="ARBA00004141"/>
    </source>
</evidence>
<dbReference type="Proteomes" id="UP000515976">
    <property type="component" value="Chromosome"/>
</dbReference>
<evidence type="ECO:0000313" key="8">
    <source>
        <dbReference type="EMBL" id="QNN49922.1"/>
    </source>
</evidence>
<feature type="transmembrane region" description="Helical" evidence="6">
    <location>
        <begin position="217"/>
        <end position="238"/>
    </location>
</feature>
<keyword evidence="5 6" id="KW-0472">Membrane</keyword>
<evidence type="ECO:0000313" key="9">
    <source>
        <dbReference type="Proteomes" id="UP000515976"/>
    </source>
</evidence>
<protein>
    <recommendedName>
        <fullName evidence="6">Probable membrane transporter protein</fullName>
    </recommendedName>
</protein>
<sequence>MPDALLSGDAAAVLVVSLAVGVVVGLTGMGGGALMTPALVFLGIPPTAAVANDLVAAAVNKSVGAAVHARQGSPDLRLAGLLITGSVPGAFLGAWLTGRLGTGDEAEEALRMVLGATLLLTAATYTLRVYGSTFHGWGSGSDSGRQVKVVPTVVVGVVGGVLVGLTSVGAGSIIMISLLLLNPGMSAKRLVGTDLVQAIPLVVAAAVGHVVVTGVDWAVLVPLVLGGAPGTFLGARLSAWVPSGAVRRGIVIVLTLTALSLLRVPPEFVGAIGAGLLVLGPLAWAMLRQAHGLPAFGGGDRSGDGPDLDPDPGPEAAPDPDPDPHPDERTPR</sequence>
<keyword evidence="6" id="KW-1003">Cell membrane</keyword>
<dbReference type="PANTHER" id="PTHR43701:SF2">
    <property type="entry name" value="MEMBRANE TRANSPORTER PROTEIN YJNA-RELATED"/>
    <property type="match status" value="1"/>
</dbReference>
<evidence type="ECO:0000256" key="6">
    <source>
        <dbReference type="RuleBase" id="RU363041"/>
    </source>
</evidence>
<dbReference type="AlphaFoldDB" id="A0A7G9R2U7"/>
<dbReference type="PANTHER" id="PTHR43701">
    <property type="entry name" value="MEMBRANE TRANSPORTER PROTEIN MJ0441-RELATED"/>
    <property type="match status" value="1"/>
</dbReference>
<feature type="transmembrane region" description="Helical" evidence="6">
    <location>
        <begin position="245"/>
        <end position="262"/>
    </location>
</feature>
<comment type="similarity">
    <text evidence="2 6">Belongs to the 4-toluene sulfonate uptake permease (TSUP) (TC 2.A.102) family.</text>
</comment>
<reference evidence="8 9" key="1">
    <citation type="submission" date="2020-08" db="EMBL/GenBank/DDBJ databases">
        <title>Genome sequence of Phycicoccus endophyticus JCM 31784T.</title>
        <authorList>
            <person name="Hyun D.-W."/>
            <person name="Bae J.-W."/>
        </authorList>
    </citation>
    <scope>NUCLEOTIDE SEQUENCE [LARGE SCALE GENOMIC DNA]</scope>
    <source>
        <strain evidence="8 9">JCM 31784</strain>
    </source>
</reference>
<dbReference type="Pfam" id="PF01925">
    <property type="entry name" value="TauE"/>
    <property type="match status" value="1"/>
</dbReference>
<accession>A0A7G9R2U7</accession>
<evidence type="ECO:0000256" key="7">
    <source>
        <dbReference type="SAM" id="MobiDB-lite"/>
    </source>
</evidence>
<feature type="transmembrane region" description="Helical" evidence="6">
    <location>
        <begin position="150"/>
        <end position="181"/>
    </location>
</feature>
<dbReference type="InterPro" id="IPR051598">
    <property type="entry name" value="TSUP/Inactive_protease-like"/>
</dbReference>
<comment type="subcellular location">
    <subcellularLocation>
        <location evidence="6">Cell membrane</location>
        <topology evidence="6">Multi-pass membrane protein</topology>
    </subcellularLocation>
    <subcellularLocation>
        <location evidence="1">Membrane</location>
        <topology evidence="1">Multi-pass membrane protein</topology>
    </subcellularLocation>
</comment>
<feature type="transmembrane region" description="Helical" evidence="6">
    <location>
        <begin position="6"/>
        <end position="26"/>
    </location>
</feature>
<gene>
    <name evidence="8" type="ORF">H9L10_02210</name>
</gene>
<feature type="region of interest" description="Disordered" evidence="7">
    <location>
        <begin position="296"/>
        <end position="332"/>
    </location>
</feature>
<dbReference type="KEGG" id="pei:H9L10_02210"/>
<dbReference type="InterPro" id="IPR002781">
    <property type="entry name" value="TM_pro_TauE-like"/>
</dbReference>
<keyword evidence="9" id="KW-1185">Reference proteome</keyword>
<evidence type="ECO:0000256" key="5">
    <source>
        <dbReference type="ARBA" id="ARBA00023136"/>
    </source>
</evidence>
<evidence type="ECO:0000256" key="3">
    <source>
        <dbReference type="ARBA" id="ARBA00022692"/>
    </source>
</evidence>
<proteinExistence type="inferred from homology"/>
<evidence type="ECO:0000256" key="2">
    <source>
        <dbReference type="ARBA" id="ARBA00009142"/>
    </source>
</evidence>
<feature type="transmembrane region" description="Helical" evidence="6">
    <location>
        <begin position="109"/>
        <end position="130"/>
    </location>
</feature>